<protein>
    <recommendedName>
        <fullName evidence="3">DUF2785 domain-containing protein</fullName>
    </recommendedName>
</protein>
<accession>U2E9K9</accession>
<sequence>MKIDRIQLKQLLFRIKEDKFMIPNGYKAASLGHAMITHIGDTDPILRDELIYEVLENWTLNDVFTIEEVKDFLEIAFDDQHLFFRIGDKHDNSVFTRTFSLLFIAAALYKHNINPYLSKDDIISYLDKIISYLEREVDVRGFVKEKGWAHSVAHCSDVLGQFAKCDELETSDHKKILNAIANKIAHRKYTYIDEEDERAVTAVMNVIRKEHVSQDEFCTWINDLVQIGTLKIFPDDSVIHVNVKHFLRSLYFRLINEEQFNQVLNVLKDALCRMNRFN</sequence>
<keyword evidence="2" id="KW-1185">Reference proteome</keyword>
<dbReference type="EMBL" id="AFNU02000007">
    <property type="protein sequence ID" value="ERJ11828.1"/>
    <property type="molecule type" value="Genomic_DNA"/>
</dbReference>
<dbReference type="InterPro" id="IPR021247">
    <property type="entry name" value="DUF2785"/>
</dbReference>
<gene>
    <name evidence="1" type="ORF">HLPCO_002067</name>
</gene>
<evidence type="ECO:0008006" key="3">
    <source>
        <dbReference type="Google" id="ProtNLM"/>
    </source>
</evidence>
<name>U2E9K9_9MOLU</name>
<dbReference type="eggNOG" id="ENOG5031J5I">
    <property type="taxonomic scope" value="Bacteria"/>
</dbReference>
<comment type="caution">
    <text evidence="1">The sequence shown here is derived from an EMBL/GenBank/DDBJ whole genome shotgun (WGS) entry which is preliminary data.</text>
</comment>
<evidence type="ECO:0000313" key="2">
    <source>
        <dbReference type="Proteomes" id="UP000005707"/>
    </source>
</evidence>
<dbReference type="InParanoid" id="U2E9K9"/>
<proteinExistence type="predicted"/>
<dbReference type="Proteomes" id="UP000005707">
    <property type="component" value="Unassembled WGS sequence"/>
</dbReference>
<dbReference type="AlphaFoldDB" id="U2E9K9"/>
<reference evidence="1 2" key="2">
    <citation type="journal article" date="2013" name="PLoS ONE">
        <title>INDIGO - INtegrated Data Warehouse of MIcrobial GenOmes with Examples from the Red Sea Extremophiles.</title>
        <authorList>
            <person name="Alam I."/>
            <person name="Antunes A."/>
            <person name="Kamau A.A."/>
            <person name="Ba Alawi W."/>
            <person name="Kalkatawi M."/>
            <person name="Stingl U."/>
            <person name="Bajic V.B."/>
        </authorList>
    </citation>
    <scope>NUCLEOTIDE SEQUENCE [LARGE SCALE GENOMIC DNA]</scope>
    <source>
        <strain evidence="1 2">SSD-17B</strain>
    </source>
</reference>
<dbReference type="STRING" id="1033810.HLPCO_002067"/>
<evidence type="ECO:0000313" key="1">
    <source>
        <dbReference type="EMBL" id="ERJ11828.1"/>
    </source>
</evidence>
<dbReference type="RefSeq" id="WP_008824550.1">
    <property type="nucleotide sequence ID" value="NZ_AFNU02000007.1"/>
</dbReference>
<dbReference type="Pfam" id="PF10978">
    <property type="entry name" value="DUF2785"/>
    <property type="match status" value="1"/>
</dbReference>
<dbReference type="OrthoDB" id="7619731at2"/>
<reference evidence="1 2" key="1">
    <citation type="journal article" date="2011" name="J. Bacteriol.">
        <title>Genome sequence of Haloplasma contractile, an unusual contractile bacterium from a deep-sea anoxic brine lake.</title>
        <authorList>
            <person name="Antunes A."/>
            <person name="Alam I."/>
            <person name="El Dorry H."/>
            <person name="Siam R."/>
            <person name="Robertson A."/>
            <person name="Bajic V.B."/>
            <person name="Stingl U."/>
        </authorList>
    </citation>
    <scope>NUCLEOTIDE SEQUENCE [LARGE SCALE GENOMIC DNA]</scope>
    <source>
        <strain evidence="1 2">SSD-17B</strain>
    </source>
</reference>
<organism evidence="1 2">
    <name type="scientific">Haloplasma contractile SSD-17B</name>
    <dbReference type="NCBI Taxonomy" id="1033810"/>
    <lineage>
        <taxon>Bacteria</taxon>
        <taxon>Bacillati</taxon>
        <taxon>Mycoplasmatota</taxon>
        <taxon>Mollicutes</taxon>
        <taxon>Haloplasmatales</taxon>
        <taxon>Haloplasmataceae</taxon>
        <taxon>Haloplasma</taxon>
    </lineage>
</organism>